<proteinExistence type="predicted"/>
<protein>
    <submittedName>
        <fullName evidence="1">Uncharacterized protein</fullName>
    </submittedName>
</protein>
<comment type="caution">
    <text evidence="1">The sequence shown here is derived from an EMBL/GenBank/DDBJ whole genome shotgun (WGS) entry which is preliminary data.</text>
</comment>
<name>A0A834JUC2_VESGE</name>
<reference evidence="1" key="1">
    <citation type="journal article" date="2020" name="G3 (Bethesda)">
        <title>High-Quality Assemblies for Three Invasive Social Wasps from the &lt;i&gt;Vespula&lt;/i&gt; Genus.</title>
        <authorList>
            <person name="Harrop T.W.R."/>
            <person name="Guhlin J."/>
            <person name="McLaughlin G.M."/>
            <person name="Permina E."/>
            <person name="Stockwell P."/>
            <person name="Gilligan J."/>
            <person name="Le Lec M.F."/>
            <person name="Gruber M.A.M."/>
            <person name="Quinn O."/>
            <person name="Lovegrove M."/>
            <person name="Duncan E.J."/>
            <person name="Remnant E.J."/>
            <person name="Van Eeckhoven J."/>
            <person name="Graham B."/>
            <person name="Knapp R.A."/>
            <person name="Langford K.W."/>
            <person name="Kronenberg Z."/>
            <person name="Press M.O."/>
            <person name="Eacker S.M."/>
            <person name="Wilson-Rankin E.E."/>
            <person name="Purcell J."/>
            <person name="Lester P.J."/>
            <person name="Dearden P.K."/>
        </authorList>
    </citation>
    <scope>NUCLEOTIDE SEQUENCE</scope>
    <source>
        <strain evidence="1">Linc-1</strain>
    </source>
</reference>
<keyword evidence="2" id="KW-1185">Reference proteome</keyword>
<organism evidence="1 2">
    <name type="scientific">Vespula germanica</name>
    <name type="common">German yellow jacket</name>
    <name type="synonym">Paravespula germanica</name>
    <dbReference type="NCBI Taxonomy" id="30212"/>
    <lineage>
        <taxon>Eukaryota</taxon>
        <taxon>Metazoa</taxon>
        <taxon>Ecdysozoa</taxon>
        <taxon>Arthropoda</taxon>
        <taxon>Hexapoda</taxon>
        <taxon>Insecta</taxon>
        <taxon>Pterygota</taxon>
        <taxon>Neoptera</taxon>
        <taxon>Endopterygota</taxon>
        <taxon>Hymenoptera</taxon>
        <taxon>Apocrita</taxon>
        <taxon>Aculeata</taxon>
        <taxon>Vespoidea</taxon>
        <taxon>Vespidae</taxon>
        <taxon>Vespinae</taxon>
        <taxon>Vespula</taxon>
    </lineage>
</organism>
<accession>A0A834JUC2</accession>
<dbReference type="Proteomes" id="UP000617340">
    <property type="component" value="Unassembled WGS sequence"/>
</dbReference>
<evidence type="ECO:0000313" key="2">
    <source>
        <dbReference type="Proteomes" id="UP000617340"/>
    </source>
</evidence>
<dbReference type="AlphaFoldDB" id="A0A834JUC2"/>
<gene>
    <name evidence="1" type="ORF">HZH68_010551</name>
</gene>
<sequence>MQVTVFPGKDGKRVLFVLLICSGTISVELITECRSHFYSIRSYKVRGLSSISVLVRLPRVRNVQRRLRINEEILENLETSVSQQSVQRGMRGEEKGKITLKFILLNTCRSAEERHLIQKFELIDTFTDSQFEFTELDSPAFDISYPSSKLKYLLGYGLHIREDSNRRAITGSEKSSQGRDKTISRACIVSYKLHDIRENNEKRKKQKESKLYLEIGWLCTVPGDLLPLNTSNRHFRSSSLNDVLRSFPESRLVDRRVIDTSAKLLIRSDFDCPETHRGYYIYWIPIEI</sequence>
<dbReference type="EMBL" id="JACSDZ010000010">
    <property type="protein sequence ID" value="KAF7393732.1"/>
    <property type="molecule type" value="Genomic_DNA"/>
</dbReference>
<evidence type="ECO:0000313" key="1">
    <source>
        <dbReference type="EMBL" id="KAF7393732.1"/>
    </source>
</evidence>